<dbReference type="PROSITE" id="PS00356">
    <property type="entry name" value="HTH_LACI_1"/>
    <property type="match status" value="1"/>
</dbReference>
<dbReference type="InterPro" id="IPR000843">
    <property type="entry name" value="HTH_LacI"/>
</dbReference>
<dbReference type="EMBL" id="AP026798">
    <property type="protein sequence ID" value="BDR52598.1"/>
    <property type="molecule type" value="Genomic_DNA"/>
</dbReference>
<keyword evidence="6" id="KW-1185">Reference proteome</keyword>
<dbReference type="Pfam" id="PF13377">
    <property type="entry name" value="Peripla_BP_3"/>
    <property type="match status" value="1"/>
</dbReference>
<evidence type="ECO:0000256" key="1">
    <source>
        <dbReference type="ARBA" id="ARBA00023015"/>
    </source>
</evidence>
<keyword evidence="3" id="KW-0804">Transcription</keyword>
<keyword evidence="2" id="KW-0238">DNA-binding</keyword>
<dbReference type="PRINTS" id="PR00036">
    <property type="entry name" value="HTHLACI"/>
</dbReference>
<dbReference type="Gene3D" id="1.10.260.40">
    <property type="entry name" value="lambda repressor-like DNA-binding domains"/>
    <property type="match status" value="1"/>
</dbReference>
<evidence type="ECO:0000259" key="4">
    <source>
        <dbReference type="PROSITE" id="PS50932"/>
    </source>
</evidence>
<dbReference type="InterPro" id="IPR028082">
    <property type="entry name" value="Peripla_BP_I"/>
</dbReference>
<evidence type="ECO:0000313" key="6">
    <source>
        <dbReference type="Proteomes" id="UP001321766"/>
    </source>
</evidence>
<dbReference type="SMART" id="SM00354">
    <property type="entry name" value="HTH_LACI"/>
    <property type="match status" value="1"/>
</dbReference>
<organism evidence="5 6">
    <name type="scientific">Bombiscardovia nodaiensis</name>
    <dbReference type="NCBI Taxonomy" id="2932181"/>
    <lineage>
        <taxon>Bacteria</taxon>
        <taxon>Bacillati</taxon>
        <taxon>Actinomycetota</taxon>
        <taxon>Actinomycetes</taxon>
        <taxon>Bifidobacteriales</taxon>
        <taxon>Bifidobacteriaceae</taxon>
        <taxon>Bombiscardovia</taxon>
    </lineage>
</organism>
<evidence type="ECO:0000256" key="3">
    <source>
        <dbReference type="ARBA" id="ARBA00023163"/>
    </source>
</evidence>
<protein>
    <submittedName>
        <fullName evidence="5">LacI family transcriptional regulator</fullName>
    </submittedName>
</protein>
<sequence>MGEPTIQDVAKKAGVSAATVSRALNDGLVKASTRSRVQAVAQAMGYQPSAGTRKAQSNQSETIGILVTDIGNFYFTDIMKGLFNVAQRAHCRMVIADLDGPEPEATIEQVIGSTQGQVVVAPRLGSQELQEYFDPASTVLVSRRLEGYASVCADDAAGVTQAVRHLASLGHKRIAYVGGSSQSWTNEQRMEAFATSVEEYGLESVILGPFEPSYGGGVNACDALMLEPGVTGAVAFNDLMAAGLLSTLSERQVKVPEELSIVGIDNSVLSRAVRPSLTTVDVRQERLGQAAMQMVVDMLRGEGAHAAGSAEDSANMLIPEILLTRDSTSFAQTQ</sequence>
<dbReference type="Gene3D" id="3.40.50.2300">
    <property type="match status" value="2"/>
</dbReference>
<reference evidence="5 6" key="1">
    <citation type="journal article" date="2023" name="Microbiol. Spectr.">
        <title>Symbiosis of Carpenter Bees with Uncharacterized Lactic Acid Bacteria Showing NAD Auxotrophy.</title>
        <authorList>
            <person name="Kawasaki S."/>
            <person name="Ozawa K."/>
            <person name="Mori T."/>
            <person name="Yamamoto A."/>
            <person name="Ito M."/>
            <person name="Ohkuma M."/>
            <person name="Sakamoto M."/>
            <person name="Matsutani M."/>
        </authorList>
    </citation>
    <scope>NUCLEOTIDE SEQUENCE [LARGE SCALE GENOMIC DNA]</scope>
    <source>
        <strain evidence="5 6">Kim37-2</strain>
    </source>
</reference>
<dbReference type="SUPFAM" id="SSF53822">
    <property type="entry name" value="Periplasmic binding protein-like I"/>
    <property type="match status" value="1"/>
</dbReference>
<gene>
    <name evidence="5" type="ORF">KIM372_05050</name>
</gene>
<dbReference type="InterPro" id="IPR046335">
    <property type="entry name" value="LacI/GalR-like_sensor"/>
</dbReference>
<keyword evidence="1" id="KW-0805">Transcription regulation</keyword>
<name>A0ABN6SAX9_9BIFI</name>
<dbReference type="InterPro" id="IPR010982">
    <property type="entry name" value="Lambda_DNA-bd_dom_sf"/>
</dbReference>
<evidence type="ECO:0000313" key="5">
    <source>
        <dbReference type="EMBL" id="BDR52598.1"/>
    </source>
</evidence>
<dbReference type="SUPFAM" id="SSF47413">
    <property type="entry name" value="lambda repressor-like DNA-binding domains"/>
    <property type="match status" value="1"/>
</dbReference>
<accession>A0ABN6SAX9</accession>
<evidence type="ECO:0000256" key="2">
    <source>
        <dbReference type="ARBA" id="ARBA00023125"/>
    </source>
</evidence>
<dbReference type="CDD" id="cd01392">
    <property type="entry name" value="HTH_LacI"/>
    <property type="match status" value="1"/>
</dbReference>
<feature type="domain" description="HTH lacI-type" evidence="4">
    <location>
        <begin position="4"/>
        <end position="57"/>
    </location>
</feature>
<dbReference type="PANTHER" id="PTHR30146">
    <property type="entry name" value="LACI-RELATED TRANSCRIPTIONAL REPRESSOR"/>
    <property type="match status" value="1"/>
</dbReference>
<dbReference type="PROSITE" id="PS50932">
    <property type="entry name" value="HTH_LACI_2"/>
    <property type="match status" value="1"/>
</dbReference>
<proteinExistence type="predicted"/>
<dbReference type="Pfam" id="PF00356">
    <property type="entry name" value="LacI"/>
    <property type="match status" value="1"/>
</dbReference>
<dbReference type="Proteomes" id="UP001321766">
    <property type="component" value="Chromosome"/>
</dbReference>
<dbReference type="PANTHER" id="PTHR30146:SF155">
    <property type="entry name" value="ALANINE RACEMASE"/>
    <property type="match status" value="1"/>
</dbReference>
<dbReference type="CDD" id="cd06267">
    <property type="entry name" value="PBP1_LacI_sugar_binding-like"/>
    <property type="match status" value="1"/>
</dbReference>